<dbReference type="Pfam" id="PF06965">
    <property type="entry name" value="Na_H_antiport_1"/>
    <property type="match status" value="1"/>
</dbReference>
<keyword evidence="7" id="KW-0813">Transport</keyword>
<dbReference type="PANTHER" id="PTHR30341:SF0">
    <property type="entry name" value="NA(+)_H(+) ANTIPORTER NHAA"/>
    <property type="match status" value="1"/>
</dbReference>
<feature type="transmembrane region" description="Helical" evidence="7">
    <location>
        <begin position="126"/>
        <end position="145"/>
    </location>
</feature>
<reference evidence="8 9" key="1">
    <citation type="submission" date="2021-01" db="EMBL/GenBank/DDBJ databases">
        <title>Entomomonas sp. F2A isolated from a house cricket (Acheta domesticus).</title>
        <authorList>
            <person name="Spergser J."/>
            <person name="Busse H.-J."/>
        </authorList>
    </citation>
    <scope>NUCLEOTIDE SEQUENCE [LARGE SCALE GENOMIC DNA]</scope>
    <source>
        <strain evidence="8 9">F2A</strain>
    </source>
</reference>
<dbReference type="Proteomes" id="UP000595278">
    <property type="component" value="Chromosome"/>
</dbReference>
<dbReference type="AlphaFoldDB" id="A0A974RXG9"/>
<gene>
    <name evidence="7 8" type="primary">nhaA</name>
    <name evidence="8" type="ORF">JHT90_02630</name>
</gene>
<name>A0A974RXG9_9GAMM</name>
<feature type="transmembrane region" description="Helical" evidence="7">
    <location>
        <begin position="367"/>
        <end position="388"/>
    </location>
</feature>
<dbReference type="RefSeq" id="WP_201093776.1">
    <property type="nucleotide sequence ID" value="NZ_CP067393.1"/>
</dbReference>
<keyword evidence="7" id="KW-0050">Antiport</keyword>
<evidence type="ECO:0000256" key="5">
    <source>
        <dbReference type="ARBA" id="ARBA00023136"/>
    </source>
</evidence>
<dbReference type="GO" id="GO:0005886">
    <property type="term" value="C:plasma membrane"/>
    <property type="evidence" value="ECO:0007669"/>
    <property type="project" value="UniProtKB-SubCell"/>
</dbReference>
<dbReference type="NCBIfam" id="NF007112">
    <property type="entry name" value="PRK09561.1"/>
    <property type="match status" value="1"/>
</dbReference>
<evidence type="ECO:0000256" key="4">
    <source>
        <dbReference type="ARBA" id="ARBA00022989"/>
    </source>
</evidence>
<evidence type="ECO:0000256" key="1">
    <source>
        <dbReference type="ARBA" id="ARBA00004429"/>
    </source>
</evidence>
<evidence type="ECO:0000256" key="6">
    <source>
        <dbReference type="ARBA" id="ARBA00023201"/>
    </source>
</evidence>
<feature type="transmembrane region" description="Helical" evidence="7">
    <location>
        <begin position="263"/>
        <end position="282"/>
    </location>
</feature>
<dbReference type="GO" id="GO:0006885">
    <property type="term" value="P:regulation of pH"/>
    <property type="evidence" value="ECO:0007669"/>
    <property type="project" value="UniProtKB-UniRule"/>
</dbReference>
<dbReference type="InterPro" id="IPR004670">
    <property type="entry name" value="NhaA"/>
</dbReference>
<feature type="transmembrane region" description="Helical" evidence="7">
    <location>
        <begin position="207"/>
        <end position="235"/>
    </location>
</feature>
<dbReference type="GO" id="GO:0015385">
    <property type="term" value="F:sodium:proton antiporter activity"/>
    <property type="evidence" value="ECO:0007669"/>
    <property type="project" value="UniProtKB-UniRule"/>
</dbReference>
<dbReference type="HAMAP" id="MF_01844">
    <property type="entry name" value="NhaA"/>
    <property type="match status" value="1"/>
</dbReference>
<dbReference type="KEGG" id="eaz:JHT90_02630"/>
<proteinExistence type="inferred from homology"/>
<keyword evidence="5 7" id="KW-0472">Membrane</keyword>
<keyword evidence="9" id="KW-1185">Reference proteome</keyword>
<keyword evidence="7" id="KW-0915">Sodium</keyword>
<comment type="catalytic activity">
    <reaction evidence="7">
        <text>Na(+)(in) + 2 H(+)(out) = Na(+)(out) + 2 H(+)(in)</text>
        <dbReference type="Rhea" id="RHEA:29251"/>
        <dbReference type="ChEBI" id="CHEBI:15378"/>
        <dbReference type="ChEBI" id="CHEBI:29101"/>
    </reaction>
</comment>
<keyword evidence="7" id="KW-0406">Ion transport</keyword>
<sequence>MKQLLISFFRLEAASGILLIIATVLALVANNSLLSDWYNNFLNIPVMLAIDKLIIDKPLLLWINDGLMAIFFLLIGLEVKREALQGQLSKVSQVVLPTVAAFGGMIVPAVIYWAFNHNDPQAHSGWAIPMATDIAFSLGILALLGKAVPISLKLFLMTLAIIDDLGAILVIALFYSGDVSVAALGLAGICLIVLITLNLLKVRSIGLYLIIGFILWVCVLKSGVHATIAGVALAFTIPLKLRMTKAEHIHPPLIKLEHALSPWVSYVILPLFAFVNAGVSFAQVTQDHLLSTVTLGIVLGLLLGKTIGIFGFTWVVVKLGFAKLPKDSDWSLLFGICILCGIGFTMSLFIGGLSFPPNNEYVGIDRVGILIGSFLSAVIGYCVMYRALKKKAKAS</sequence>
<dbReference type="NCBIfam" id="TIGR00773">
    <property type="entry name" value="NhaA"/>
    <property type="match status" value="1"/>
</dbReference>
<protein>
    <recommendedName>
        <fullName evidence="7">Na(+)/H(+) antiporter NhaA</fullName>
    </recommendedName>
    <alternativeName>
        <fullName evidence="7">Sodium/proton antiporter NhaA</fullName>
    </alternativeName>
</protein>
<comment type="subcellular location">
    <subcellularLocation>
        <location evidence="1">Cell inner membrane</location>
        <topology evidence="1">Multi-pass membrane protein</topology>
    </subcellularLocation>
    <subcellularLocation>
        <location evidence="7">Cell membrane</location>
        <topology evidence="7">Multi-pass membrane protein</topology>
    </subcellularLocation>
</comment>
<feature type="transmembrane region" description="Helical" evidence="7">
    <location>
        <begin position="59"/>
        <end position="79"/>
    </location>
</feature>
<dbReference type="EMBL" id="CP067393">
    <property type="protein sequence ID" value="QQP86165.1"/>
    <property type="molecule type" value="Genomic_DNA"/>
</dbReference>
<comment type="function">
    <text evidence="7">Na(+)/H(+) antiporter that extrudes sodium in exchange for external protons.</text>
</comment>
<feature type="transmembrane region" description="Helical" evidence="7">
    <location>
        <begin position="181"/>
        <end position="200"/>
    </location>
</feature>
<evidence type="ECO:0000313" key="8">
    <source>
        <dbReference type="EMBL" id="QQP86165.1"/>
    </source>
</evidence>
<evidence type="ECO:0000256" key="3">
    <source>
        <dbReference type="ARBA" id="ARBA00022692"/>
    </source>
</evidence>
<evidence type="ECO:0000256" key="7">
    <source>
        <dbReference type="HAMAP-Rule" id="MF_01844"/>
    </source>
</evidence>
<evidence type="ECO:0000313" key="9">
    <source>
        <dbReference type="Proteomes" id="UP000595278"/>
    </source>
</evidence>
<accession>A0A974RXG9</accession>
<feature type="transmembrane region" description="Helical" evidence="7">
    <location>
        <begin position="332"/>
        <end position="355"/>
    </location>
</feature>
<dbReference type="NCBIfam" id="NF007111">
    <property type="entry name" value="PRK09560.1"/>
    <property type="match status" value="1"/>
</dbReference>
<keyword evidence="6 7" id="KW-0739">Sodium transport</keyword>
<evidence type="ECO:0000256" key="2">
    <source>
        <dbReference type="ARBA" id="ARBA00022475"/>
    </source>
</evidence>
<dbReference type="PANTHER" id="PTHR30341">
    <property type="entry name" value="SODIUM ION/PROTON ANTIPORTER NHAA-RELATED"/>
    <property type="match status" value="1"/>
</dbReference>
<feature type="transmembrane region" description="Helical" evidence="7">
    <location>
        <begin position="154"/>
        <end position="175"/>
    </location>
</feature>
<keyword evidence="2 7" id="KW-1003">Cell membrane</keyword>
<keyword evidence="3 7" id="KW-0812">Transmembrane</keyword>
<dbReference type="Gene3D" id="1.20.1530.10">
    <property type="entry name" value="Na+/H+ antiporter like domain"/>
    <property type="match status" value="1"/>
</dbReference>
<feature type="transmembrane region" description="Helical" evidence="7">
    <location>
        <begin position="289"/>
        <end position="312"/>
    </location>
</feature>
<dbReference type="InterPro" id="IPR023171">
    <property type="entry name" value="Na/H_antiporter_dom_sf"/>
</dbReference>
<feature type="transmembrane region" description="Helical" evidence="7">
    <location>
        <begin position="91"/>
        <end position="114"/>
    </location>
</feature>
<comment type="similarity">
    <text evidence="7">Belongs to the NhaA Na(+)/H(+) (TC 2.A.33) antiporter family.</text>
</comment>
<keyword evidence="4 7" id="KW-1133">Transmembrane helix</keyword>
<organism evidence="8 9">
    <name type="scientific">Entomomonas asaccharolytica</name>
    <dbReference type="NCBI Taxonomy" id="2785331"/>
    <lineage>
        <taxon>Bacteria</taxon>
        <taxon>Pseudomonadati</taxon>
        <taxon>Pseudomonadota</taxon>
        <taxon>Gammaproteobacteria</taxon>
        <taxon>Pseudomonadales</taxon>
        <taxon>Pseudomonadaceae</taxon>
        <taxon>Entomomonas</taxon>
    </lineage>
</organism>